<feature type="transmembrane region" description="Helical" evidence="1">
    <location>
        <begin position="857"/>
        <end position="874"/>
    </location>
</feature>
<dbReference type="Gene3D" id="3.30.70.1320">
    <property type="entry name" value="Multidrug efflux transporter AcrB pore domain like"/>
    <property type="match status" value="1"/>
</dbReference>
<feature type="transmembrane region" description="Helical" evidence="1">
    <location>
        <begin position="523"/>
        <end position="542"/>
    </location>
</feature>
<name>A0A1W1CQA5_9ZZZZ</name>
<proteinExistence type="predicted"/>
<feature type="transmembrane region" description="Helical" evidence="1">
    <location>
        <begin position="364"/>
        <end position="384"/>
    </location>
</feature>
<feature type="transmembrane region" description="Helical" evidence="1">
    <location>
        <begin position="390"/>
        <end position="414"/>
    </location>
</feature>
<dbReference type="PANTHER" id="PTHR32063:SF24">
    <property type="entry name" value="CATION EFFLUX SYSTEM (ACRB_ACRD_ACRF FAMILY)"/>
    <property type="match status" value="1"/>
</dbReference>
<feature type="transmembrane region" description="Helical" evidence="1">
    <location>
        <begin position="881"/>
        <end position="903"/>
    </location>
</feature>
<keyword evidence="1" id="KW-0472">Membrane</keyword>
<dbReference type="EMBL" id="FPHH01000107">
    <property type="protein sequence ID" value="SFV67954.1"/>
    <property type="molecule type" value="Genomic_DNA"/>
</dbReference>
<dbReference type="InterPro" id="IPR027463">
    <property type="entry name" value="AcrB_DN_DC_subdom"/>
</dbReference>
<feature type="transmembrane region" description="Helical" evidence="1">
    <location>
        <begin position="472"/>
        <end position="494"/>
    </location>
</feature>
<dbReference type="Gene3D" id="3.30.2090.10">
    <property type="entry name" value="Multidrug efflux transporter AcrB TolC docking domain, DN and DC subdomains"/>
    <property type="match status" value="2"/>
</dbReference>
<dbReference type="PRINTS" id="PR00702">
    <property type="entry name" value="ACRIFLAVINRP"/>
</dbReference>
<evidence type="ECO:0000313" key="2">
    <source>
        <dbReference type="EMBL" id="SFV67954.1"/>
    </source>
</evidence>
<dbReference type="Pfam" id="PF00873">
    <property type="entry name" value="ACR_tran"/>
    <property type="match status" value="1"/>
</dbReference>
<feature type="transmembrane region" description="Helical" evidence="1">
    <location>
        <begin position="958"/>
        <end position="980"/>
    </location>
</feature>
<dbReference type="Gene3D" id="3.30.70.1430">
    <property type="entry name" value="Multidrug efflux transporter AcrB pore domain"/>
    <property type="match status" value="2"/>
</dbReference>
<feature type="transmembrane region" description="Helical" evidence="1">
    <location>
        <begin position="435"/>
        <end position="460"/>
    </location>
</feature>
<sequence>MKEKKGFYHYILKNKLAIILIISLLAAVGYKISTTIPQGVLPNIFFPRIEVSIDNGHAPISQMLYSVTKPSEEALKTVQDVQKIVSSTSVGSTDINIYFNWSINPYLAYQLVQARMADIKNSINPNAKVTIKQATPSMYPVSIYAIGSNTLSRAKLTEKLYYELKPVMLGIDGVYDIQMKSPAWSEYKLVLDSKKVAAYHLNINDIIAQLKAQNSIDFLGLINSKHTQYILSLNQKRENANELLKLNINLGNQKSIKLSDIALMLEQQNPIKQFSASSKYKNSVVFDLLRQPDANSVTVQKAFNQKIEELNKKLSHDGIHIQKYYDGTDFIKEAVGSVIDAIALGSIIAVFIVFFFLRKFTLSLAALVIIPITFFITMIGMKLIGIDFNIFSLGGMVAALGGLIDQMLIVIENIERHYENGETKENSIIKGAKEILPIMVIATTLSVLIFIPLLLVSGIVGEFFKQLATVLVITYLVSQVIAIFLTPIIAYLALPKNVNKHEDFMQKYIDKYISFLRKSFKHAWISLPIIIASLATSAYLYLHTPSTFLPEWDEGNIVVDLVLPTDITLEESQKEFAQIGKIISNVKDVDGWSMRIGTGLGRLSVPINNGDFLVTLKAHHKRSSFAVIEELRSKIEAQIPNIVELGLSQVLEDRLGDIMGADAPIAVMLYGSNPDELTHEGYKLQKKLKDIKDVEEVNVLTSYASPSINIKVKSIALSQYGISEAMIRTQIRSLYYGEVVLSIANGEKLTNLRVIMSRPNIDPIEYLKSTLTIYSPILKKQIPLKELANINYKNRVAEVTHYNLSPVCVLGVRFRGNDMSGVVKNIQTSLSNASIPDNITTDISGFYKEQQKSFKEMSLVILFAITIIFIGLLLNFSSLRIAISILMALILTTTGVLGALYLTGKPLDIMAFMGILIVLSIVINNNVLIFDFYQINPKNQSDGVEQQLDALALRAKPILMTMVSNALALLPIALAIGTGTQIIQDLAIAIMGGLLFAIIINLYIIPLFFHFIRGR</sequence>
<feature type="transmembrane region" description="Helical" evidence="1">
    <location>
        <begin position="909"/>
        <end position="930"/>
    </location>
</feature>
<dbReference type="PANTHER" id="PTHR32063">
    <property type="match status" value="1"/>
</dbReference>
<dbReference type="Gene3D" id="1.20.1640.10">
    <property type="entry name" value="Multidrug efflux transporter AcrB transmembrane domain"/>
    <property type="match status" value="2"/>
</dbReference>
<gene>
    <name evidence="2" type="ORF">MNB_SM-5-663</name>
</gene>
<dbReference type="InterPro" id="IPR001036">
    <property type="entry name" value="Acrflvin-R"/>
</dbReference>
<keyword evidence="1" id="KW-1133">Transmembrane helix</keyword>
<feature type="transmembrane region" description="Helical" evidence="1">
    <location>
        <begin position="338"/>
        <end position="357"/>
    </location>
</feature>
<protein>
    <submittedName>
        <fullName evidence="2">Cobalt-zinc-cadmium resistance protein CzcA Cation efflux system protein CusA</fullName>
    </submittedName>
</protein>
<accession>A0A1W1CQA5</accession>
<reference evidence="2" key="1">
    <citation type="submission" date="2016-10" db="EMBL/GenBank/DDBJ databases">
        <authorList>
            <person name="de Groot N.N."/>
        </authorList>
    </citation>
    <scope>NUCLEOTIDE SEQUENCE</scope>
</reference>
<evidence type="ECO:0000256" key="1">
    <source>
        <dbReference type="SAM" id="Phobius"/>
    </source>
</evidence>
<dbReference type="GO" id="GO:0042910">
    <property type="term" value="F:xenobiotic transmembrane transporter activity"/>
    <property type="evidence" value="ECO:0007669"/>
    <property type="project" value="TreeGrafter"/>
</dbReference>
<dbReference type="SUPFAM" id="SSF82866">
    <property type="entry name" value="Multidrug efflux transporter AcrB transmembrane domain"/>
    <property type="match status" value="2"/>
</dbReference>
<keyword evidence="1" id="KW-0812">Transmembrane</keyword>
<organism evidence="2">
    <name type="scientific">hydrothermal vent metagenome</name>
    <dbReference type="NCBI Taxonomy" id="652676"/>
    <lineage>
        <taxon>unclassified sequences</taxon>
        <taxon>metagenomes</taxon>
        <taxon>ecological metagenomes</taxon>
    </lineage>
</organism>
<dbReference type="SUPFAM" id="SSF82714">
    <property type="entry name" value="Multidrug efflux transporter AcrB TolC docking domain, DN and DC subdomains"/>
    <property type="match status" value="1"/>
</dbReference>
<dbReference type="SUPFAM" id="SSF82693">
    <property type="entry name" value="Multidrug efflux transporter AcrB pore domain, PN1, PN2, PC1 and PC2 subdomains"/>
    <property type="match status" value="3"/>
</dbReference>
<dbReference type="Gene3D" id="3.30.70.1440">
    <property type="entry name" value="Multidrug efflux transporter AcrB pore domain"/>
    <property type="match status" value="1"/>
</dbReference>
<dbReference type="GO" id="GO:0005886">
    <property type="term" value="C:plasma membrane"/>
    <property type="evidence" value="ECO:0007669"/>
    <property type="project" value="TreeGrafter"/>
</dbReference>
<dbReference type="AlphaFoldDB" id="A0A1W1CQA5"/>
<feature type="transmembrane region" description="Helical" evidence="1">
    <location>
        <begin position="986"/>
        <end position="1009"/>
    </location>
</feature>